<dbReference type="GO" id="GO:0016020">
    <property type="term" value="C:membrane"/>
    <property type="evidence" value="ECO:0007669"/>
    <property type="project" value="TreeGrafter"/>
</dbReference>
<evidence type="ECO:0000313" key="3">
    <source>
        <dbReference type="Proteomes" id="UP001204833"/>
    </source>
</evidence>
<evidence type="ECO:0008006" key="4">
    <source>
        <dbReference type="Google" id="ProtNLM"/>
    </source>
</evidence>
<dbReference type="InterPro" id="IPR026705">
    <property type="entry name" value="Hid-1/Ecm30"/>
</dbReference>
<dbReference type="AlphaFoldDB" id="A0AAD5BIJ7"/>
<evidence type="ECO:0000313" key="2">
    <source>
        <dbReference type="EMBL" id="KAI5966624.1"/>
    </source>
</evidence>
<dbReference type="EMBL" id="JAIHNG010000035">
    <property type="protein sequence ID" value="KAI5966624.1"/>
    <property type="molecule type" value="Genomic_DNA"/>
</dbReference>
<keyword evidence="3" id="KW-1185">Reference proteome</keyword>
<feature type="compositionally biased region" description="Low complexity" evidence="1">
    <location>
        <begin position="658"/>
        <end position="670"/>
    </location>
</feature>
<feature type="compositionally biased region" description="Basic and acidic residues" evidence="1">
    <location>
        <begin position="681"/>
        <end position="691"/>
    </location>
</feature>
<dbReference type="GO" id="GO:0005797">
    <property type="term" value="C:Golgi medial cisterna"/>
    <property type="evidence" value="ECO:0007669"/>
    <property type="project" value="TreeGrafter"/>
</dbReference>
<reference evidence="2 3" key="1">
    <citation type="journal article" date="2022" name="DNA Res.">
        <title>Genome analysis of five recently described species of the CUG-Ser clade uncovers Candida theae as a new hybrid lineage with pathogenic potential in the Candida parapsilosis species complex.</title>
        <authorList>
            <person name="Mixao V."/>
            <person name="Del Olmo V."/>
            <person name="Hegedusova E."/>
            <person name="Saus E."/>
            <person name="Pryszcz L."/>
            <person name="Cillingova A."/>
            <person name="Nosek J."/>
            <person name="Gabaldon T."/>
        </authorList>
    </citation>
    <scope>NUCLEOTIDE SEQUENCE [LARGE SCALE GENOMIC DNA]</scope>
    <source>
        <strain evidence="2 3">CBS 12239</strain>
    </source>
</reference>
<dbReference type="PANTHER" id="PTHR21575">
    <property type="entry name" value="PROTEIN HID1"/>
    <property type="match status" value="1"/>
</dbReference>
<dbReference type="GO" id="GO:0000138">
    <property type="term" value="C:Golgi trans cisterna"/>
    <property type="evidence" value="ECO:0007669"/>
    <property type="project" value="TreeGrafter"/>
</dbReference>
<dbReference type="Pfam" id="PF12722">
    <property type="entry name" value="Hid1"/>
    <property type="match status" value="2"/>
</dbReference>
<feature type="region of interest" description="Disordered" evidence="1">
    <location>
        <begin position="635"/>
        <end position="693"/>
    </location>
</feature>
<proteinExistence type="predicted"/>
<dbReference type="PANTHER" id="PTHR21575:SF12">
    <property type="entry name" value="PROTEIN HID1"/>
    <property type="match status" value="1"/>
</dbReference>
<name>A0AAD5BIJ7_9ASCO</name>
<evidence type="ECO:0000256" key="1">
    <source>
        <dbReference type="SAM" id="MobiDB-lite"/>
    </source>
</evidence>
<sequence>MKSSEERIQFKRDFLSLGQGRIISRQDVKFWSRFWKLPTKSQDIFELLSLEDVRSIRRQNVVNYITFVQVLSLKVVEIAGFESLTDNDISSLLNCIRFLAKLLPPLLEQDDYFVGVCYETFWNTEFSAEEYLRSKEVELSDSEEDVKRGISFDALGGTIGMKLLMASVDLLFTKGFTINTKDKGGVSWSVWEPGLGFAGKARSPNLIIDINRVEVLKLIITLCSDGFYCSSSAIVSTESIFLTILVSMTPKVKLLTMVSSLLNLTCRASQDNDVSMLYYENINYTETRFLSVAYAFSLLTMMIVYPIPSQPGITGCKLNNMTRRYLGKVHKEQELVFIVNSLMNVLRLPFVKSAGGGGSFGFGKSNPPSLWATETVIFIWEMIQCNKHFKEIVANKYAPELMVLLLYYSFEHISNDSKRNLVRVCAYLSLYLSSKSEILETLFYPMPSSLYDSLPQSFKSSIAPLTTRDFLVSQLCALLLNAYPIQPPTYTFKPLPKLLLNSLVETLYNLIIPVSNHELKVRSNPDKRLNNPNARGGLSYQASSLVTQLISRFSTKSFLLEKSHHLNVVALLVRAVSMAVVKYPHPSRMLLFCVLKNERVYENLWSTIFNIQEYTVRGDVISKIEENGIHPATSYNANGDTIARSSPIPITPRKTEESLSLSENESVESSLRPRLPPGMSEKAKDKQRRDSPIGQVWPGRDALAIIITIVIPHLKRILSTLWSGTKGASVDSFELVEKIGSYDFSIMIEENRKQFKYEVLSETPLEQLEFEWSLLSLGWYLSLLYSEVYNTSSKVKAYIGSNNGMIKHFSASLNTVSKITSNWTTFFKQEQTARQSDDEFTSQWVENGLTNVNAWQGTDIKLFDVVSASNGGLFANLNKLGGGSTQAVPNTPGSLNDMMRRFSDFNISGVHSSPVSSVLSTPVEEQESYFTRRAGRNSVTSLHSLNKLNRMRSNTPRNSFS</sequence>
<protein>
    <recommendedName>
        <fullName evidence="4">Protein HID1</fullName>
    </recommendedName>
</protein>
<organism evidence="2 3">
    <name type="scientific">Candida theae</name>
    <dbReference type="NCBI Taxonomy" id="1198502"/>
    <lineage>
        <taxon>Eukaryota</taxon>
        <taxon>Fungi</taxon>
        <taxon>Dikarya</taxon>
        <taxon>Ascomycota</taxon>
        <taxon>Saccharomycotina</taxon>
        <taxon>Pichiomycetes</taxon>
        <taxon>Debaryomycetaceae</taxon>
        <taxon>Candida/Lodderomyces clade</taxon>
        <taxon>Candida</taxon>
    </lineage>
</organism>
<dbReference type="GeneID" id="76148647"/>
<dbReference type="RefSeq" id="XP_051610853.1">
    <property type="nucleotide sequence ID" value="XM_051755071.1"/>
</dbReference>
<dbReference type="Proteomes" id="UP001204833">
    <property type="component" value="Unassembled WGS sequence"/>
</dbReference>
<gene>
    <name evidence="2" type="ORF">KGF57_000588</name>
</gene>
<accession>A0AAD5BIJ7</accession>
<comment type="caution">
    <text evidence="2">The sequence shown here is derived from an EMBL/GenBank/DDBJ whole genome shotgun (WGS) entry which is preliminary data.</text>
</comment>